<sequence>MILDIPVSIFEKPRSLQFFLREFYEEGTSIELFPAILLILPDKRLCSVSDG</sequence>
<evidence type="ECO:0000313" key="2">
    <source>
        <dbReference type="Proteomes" id="UP000011873"/>
    </source>
</evidence>
<dbReference type="Proteomes" id="UP000011873">
    <property type="component" value="Unassembled WGS sequence"/>
</dbReference>
<proteinExistence type="predicted"/>
<dbReference type="AlphaFoldDB" id="M6BBE7"/>
<dbReference type="EMBL" id="ANMU01000193">
    <property type="protein sequence ID" value="EMJ77022.1"/>
    <property type="molecule type" value="Genomic_DNA"/>
</dbReference>
<evidence type="ECO:0000313" key="1">
    <source>
        <dbReference type="EMBL" id="EMJ77022.1"/>
    </source>
</evidence>
<dbReference type="PATRIC" id="fig|1218567.3.peg.4505"/>
<protein>
    <submittedName>
        <fullName evidence="1">Uncharacterized protein</fullName>
    </submittedName>
</protein>
<reference evidence="1 2" key="1">
    <citation type="submission" date="2013-01" db="EMBL/GenBank/DDBJ databases">
        <authorList>
            <person name="Harkins D.M."/>
            <person name="Durkin A.S."/>
            <person name="Brinkac L.M."/>
            <person name="Haft D.H."/>
            <person name="Selengut J.D."/>
            <person name="Sanka R."/>
            <person name="DePew J."/>
            <person name="Purushe J."/>
            <person name="Galloway R.L."/>
            <person name="Vinetz J.M."/>
            <person name="Sutton G.G."/>
            <person name="Nierman W.C."/>
            <person name="Fouts D.E."/>
        </authorList>
    </citation>
    <scope>NUCLEOTIDE SEQUENCE [LARGE SCALE GENOMIC DNA]</scope>
    <source>
        <strain evidence="1 2">Sponselee CDC</strain>
    </source>
</reference>
<comment type="caution">
    <text evidence="1">The sequence shown here is derived from an EMBL/GenBank/DDBJ whole genome shotgun (WGS) entry which is preliminary data.</text>
</comment>
<gene>
    <name evidence="1" type="ORF">LEP1GSC016_3360</name>
</gene>
<name>M6BBE7_LEPBO</name>
<organism evidence="1 2">
    <name type="scientific">Leptospira borgpetersenii serovar Hardjo-bovis str. Sponselee</name>
    <dbReference type="NCBI Taxonomy" id="1303729"/>
    <lineage>
        <taxon>Bacteria</taxon>
        <taxon>Pseudomonadati</taxon>
        <taxon>Spirochaetota</taxon>
        <taxon>Spirochaetia</taxon>
        <taxon>Leptospirales</taxon>
        <taxon>Leptospiraceae</taxon>
        <taxon>Leptospira</taxon>
    </lineage>
</organism>
<accession>M6BBE7</accession>